<reference evidence="1" key="1">
    <citation type="submission" date="2022-05" db="EMBL/GenBank/DDBJ databases">
        <title>The Musa troglodytarum L. genome provides insights into the mechanism of non-climacteric behaviour and enrichment of carotenoids.</title>
        <authorList>
            <person name="Wang J."/>
        </authorList>
    </citation>
    <scope>NUCLEOTIDE SEQUENCE</scope>
    <source>
        <tissue evidence="1">Leaf</tissue>
    </source>
</reference>
<sequence>MTGRTSFLAHRHRLPLPLPDSLLGRGLPIGRAPAVLSLLLYYQGYLDASYTLRCDPGGGARQICFGNSSSSSSSSCCSSTFGLFIEIRKFSSGAPELAAVKKNERTIEMGFDHAIRTKDERMI</sequence>
<accession>A0A9E7JTN1</accession>
<proteinExistence type="predicted"/>
<protein>
    <submittedName>
        <fullName evidence="1">Uncharacterized protein</fullName>
    </submittedName>
</protein>
<dbReference type="EMBL" id="CP097505">
    <property type="protein sequence ID" value="URD92983.1"/>
    <property type="molecule type" value="Genomic_DNA"/>
</dbReference>
<dbReference type="AlphaFoldDB" id="A0A9E7JTN1"/>
<dbReference type="Proteomes" id="UP001055439">
    <property type="component" value="Chromosome 3"/>
</dbReference>
<name>A0A9E7JTN1_9LILI</name>
<organism evidence="1 2">
    <name type="scientific">Musa troglodytarum</name>
    <name type="common">fe'i banana</name>
    <dbReference type="NCBI Taxonomy" id="320322"/>
    <lineage>
        <taxon>Eukaryota</taxon>
        <taxon>Viridiplantae</taxon>
        <taxon>Streptophyta</taxon>
        <taxon>Embryophyta</taxon>
        <taxon>Tracheophyta</taxon>
        <taxon>Spermatophyta</taxon>
        <taxon>Magnoliopsida</taxon>
        <taxon>Liliopsida</taxon>
        <taxon>Zingiberales</taxon>
        <taxon>Musaceae</taxon>
        <taxon>Musa</taxon>
    </lineage>
</organism>
<keyword evidence="2" id="KW-1185">Reference proteome</keyword>
<evidence type="ECO:0000313" key="2">
    <source>
        <dbReference type="Proteomes" id="UP001055439"/>
    </source>
</evidence>
<gene>
    <name evidence="1" type="ORF">MUK42_33414</name>
</gene>
<evidence type="ECO:0000313" key="1">
    <source>
        <dbReference type="EMBL" id="URD92983.1"/>
    </source>
</evidence>